<dbReference type="Proteomes" id="UP001247805">
    <property type="component" value="Unassembled WGS sequence"/>
</dbReference>
<name>A0ABU3T130_9ALTE</name>
<keyword evidence="2" id="KW-0413">Isomerase</keyword>
<dbReference type="Pfam" id="PF00300">
    <property type="entry name" value="His_Phos_1"/>
    <property type="match status" value="1"/>
</dbReference>
<evidence type="ECO:0000313" key="3">
    <source>
        <dbReference type="EMBL" id="MDU0355968.1"/>
    </source>
</evidence>
<dbReference type="InterPro" id="IPR001345">
    <property type="entry name" value="PG/BPGM_mutase_AS"/>
</dbReference>
<dbReference type="CDD" id="cd07067">
    <property type="entry name" value="HP_PGM_like"/>
    <property type="match status" value="1"/>
</dbReference>
<reference evidence="3 4" key="1">
    <citation type="submission" date="2023-10" db="EMBL/GenBank/DDBJ databases">
        <title>Glaciecola aquimarina strain GGW-M5 nov., isolated from a coastal seawater.</title>
        <authorList>
            <person name="Bayburt H."/>
            <person name="Kim J.M."/>
            <person name="Choi B.J."/>
            <person name="Jeon C.O."/>
        </authorList>
    </citation>
    <scope>NUCLEOTIDE SEQUENCE [LARGE SCALE GENOMIC DNA]</scope>
    <source>
        <strain evidence="3 4">KCTC 32108</strain>
    </source>
</reference>
<evidence type="ECO:0000313" key="4">
    <source>
        <dbReference type="Proteomes" id="UP001247805"/>
    </source>
</evidence>
<dbReference type="SMART" id="SM00855">
    <property type="entry name" value="PGAM"/>
    <property type="match status" value="1"/>
</dbReference>
<dbReference type="InterPro" id="IPR029033">
    <property type="entry name" value="His_PPase_superfam"/>
</dbReference>
<gene>
    <name evidence="3" type="ORF">RS130_20595</name>
</gene>
<dbReference type="SUPFAM" id="SSF53254">
    <property type="entry name" value="Phosphoglycerate mutase-like"/>
    <property type="match status" value="1"/>
</dbReference>
<keyword evidence="1" id="KW-0324">Glycolysis</keyword>
<dbReference type="PANTHER" id="PTHR48100:SF1">
    <property type="entry name" value="HISTIDINE PHOSPHATASE FAMILY PROTEIN-RELATED"/>
    <property type="match status" value="1"/>
</dbReference>
<evidence type="ECO:0000256" key="2">
    <source>
        <dbReference type="ARBA" id="ARBA00023235"/>
    </source>
</evidence>
<dbReference type="GO" id="GO:0016787">
    <property type="term" value="F:hydrolase activity"/>
    <property type="evidence" value="ECO:0007669"/>
    <property type="project" value="UniProtKB-KW"/>
</dbReference>
<protein>
    <submittedName>
        <fullName evidence="3">Histidine phosphatase family protein</fullName>
        <ecNumber evidence="3">3.1.3.-</ecNumber>
    </submittedName>
</protein>
<dbReference type="Gene3D" id="3.40.50.1240">
    <property type="entry name" value="Phosphoglycerate mutase-like"/>
    <property type="match status" value="1"/>
</dbReference>
<dbReference type="RefSeq" id="WP_316028112.1">
    <property type="nucleotide sequence ID" value="NZ_JAWDIO010000002.1"/>
</dbReference>
<organism evidence="3 4">
    <name type="scientific">Paraglaciecola aquimarina</name>
    <dbReference type="NCBI Taxonomy" id="1235557"/>
    <lineage>
        <taxon>Bacteria</taxon>
        <taxon>Pseudomonadati</taxon>
        <taxon>Pseudomonadota</taxon>
        <taxon>Gammaproteobacteria</taxon>
        <taxon>Alteromonadales</taxon>
        <taxon>Alteromonadaceae</taxon>
        <taxon>Paraglaciecola</taxon>
    </lineage>
</organism>
<dbReference type="InterPro" id="IPR013078">
    <property type="entry name" value="His_Pase_superF_clade-1"/>
</dbReference>
<dbReference type="EMBL" id="JAWDIO010000002">
    <property type="protein sequence ID" value="MDU0355968.1"/>
    <property type="molecule type" value="Genomic_DNA"/>
</dbReference>
<dbReference type="InterPro" id="IPR050275">
    <property type="entry name" value="PGM_Phosphatase"/>
</dbReference>
<proteinExistence type="predicted"/>
<dbReference type="EC" id="3.1.3.-" evidence="3"/>
<evidence type="ECO:0000256" key="1">
    <source>
        <dbReference type="ARBA" id="ARBA00023152"/>
    </source>
</evidence>
<dbReference type="PANTHER" id="PTHR48100">
    <property type="entry name" value="BROAD-SPECIFICITY PHOSPHATASE YOR283W-RELATED"/>
    <property type="match status" value="1"/>
</dbReference>
<accession>A0ABU3T130</accession>
<dbReference type="PROSITE" id="PS00175">
    <property type="entry name" value="PG_MUTASE"/>
    <property type="match status" value="1"/>
</dbReference>
<keyword evidence="3" id="KW-0378">Hydrolase</keyword>
<keyword evidence="4" id="KW-1185">Reference proteome</keyword>
<comment type="caution">
    <text evidence="3">The sequence shown here is derived from an EMBL/GenBank/DDBJ whole genome shotgun (WGS) entry which is preliminary data.</text>
</comment>
<sequence>MNYPRYLYLCRHGQSQWNAQGLLQGQSENSLSPLGQQQVQELAAKAKHWQIQQIYHSTLGRAAQTAQVCAHALRLIAQPLIGAEERHFGEWQGQPIAELSQYQHFTQSRYQKVYLKPNPSGESTQTVQHRMHSAIRQIVSNTDQQPITNGNRNIMLISHGDAIDCLLTLWVAPVELKNCQAVRLIQAGNTFVWDGLIASKVY</sequence>